<proteinExistence type="predicted"/>
<evidence type="ECO:0000259" key="10">
    <source>
        <dbReference type="PROSITE" id="PS50893"/>
    </source>
</evidence>
<dbReference type="STRING" id="485913.Krac_2139"/>
<organism evidence="12 13">
    <name type="scientific">Ktedonobacter racemifer DSM 44963</name>
    <dbReference type="NCBI Taxonomy" id="485913"/>
    <lineage>
        <taxon>Bacteria</taxon>
        <taxon>Bacillati</taxon>
        <taxon>Chloroflexota</taxon>
        <taxon>Ktedonobacteria</taxon>
        <taxon>Ktedonobacterales</taxon>
        <taxon>Ktedonobacteraceae</taxon>
        <taxon>Ktedonobacter</taxon>
    </lineage>
</organism>
<evidence type="ECO:0000256" key="6">
    <source>
        <dbReference type="ARBA" id="ARBA00022840"/>
    </source>
</evidence>
<reference evidence="12 13" key="1">
    <citation type="journal article" date="2011" name="Stand. Genomic Sci.">
        <title>Non-contiguous finished genome sequence and contextual data of the filamentous soil bacterium Ktedonobacter racemifer type strain (SOSP1-21).</title>
        <authorList>
            <person name="Chang Y.J."/>
            <person name="Land M."/>
            <person name="Hauser L."/>
            <person name="Chertkov O."/>
            <person name="Del Rio T.G."/>
            <person name="Nolan M."/>
            <person name="Copeland A."/>
            <person name="Tice H."/>
            <person name="Cheng J.F."/>
            <person name="Lucas S."/>
            <person name="Han C."/>
            <person name="Goodwin L."/>
            <person name="Pitluck S."/>
            <person name="Ivanova N."/>
            <person name="Ovchinikova G."/>
            <person name="Pati A."/>
            <person name="Chen A."/>
            <person name="Palaniappan K."/>
            <person name="Mavromatis K."/>
            <person name="Liolios K."/>
            <person name="Brettin T."/>
            <person name="Fiebig A."/>
            <person name="Rohde M."/>
            <person name="Abt B."/>
            <person name="Goker M."/>
            <person name="Detter J.C."/>
            <person name="Woyke T."/>
            <person name="Bristow J."/>
            <person name="Eisen J.A."/>
            <person name="Markowitz V."/>
            <person name="Hugenholtz P."/>
            <person name="Kyrpides N.C."/>
            <person name="Klenk H.P."/>
            <person name="Lapidus A."/>
        </authorList>
    </citation>
    <scope>NUCLEOTIDE SEQUENCE [LARGE SCALE GENOMIC DNA]</scope>
    <source>
        <strain evidence="13">DSM 44963</strain>
    </source>
</reference>
<keyword evidence="13" id="KW-1185">Reference proteome</keyword>
<dbReference type="OrthoDB" id="9769895at2"/>
<accession>D6U4I9</accession>
<dbReference type="AlphaFoldDB" id="D6U4I9"/>
<name>D6U4I9_KTERA</name>
<dbReference type="EMBL" id="ADVG01000004">
    <property type="protein sequence ID" value="EFH81419.1"/>
    <property type="molecule type" value="Genomic_DNA"/>
</dbReference>
<feature type="transmembrane region" description="Helical" evidence="9">
    <location>
        <begin position="163"/>
        <end position="181"/>
    </location>
</feature>
<dbReference type="GO" id="GO:0005524">
    <property type="term" value="F:ATP binding"/>
    <property type="evidence" value="ECO:0007669"/>
    <property type="project" value="UniProtKB-KW"/>
</dbReference>
<gene>
    <name evidence="12" type="ORF">Krac_2139</name>
</gene>
<keyword evidence="5" id="KW-0547">Nucleotide-binding</keyword>
<keyword evidence="3" id="KW-1003">Cell membrane</keyword>
<evidence type="ECO:0000256" key="9">
    <source>
        <dbReference type="SAM" id="Phobius"/>
    </source>
</evidence>
<dbReference type="SUPFAM" id="SSF90123">
    <property type="entry name" value="ABC transporter transmembrane region"/>
    <property type="match status" value="1"/>
</dbReference>
<dbReference type="FunFam" id="3.40.50.300:FF:000299">
    <property type="entry name" value="ABC transporter ATP-binding protein/permease"/>
    <property type="match status" value="1"/>
</dbReference>
<dbReference type="PROSITE" id="PS50929">
    <property type="entry name" value="ABC_TM1F"/>
    <property type="match status" value="1"/>
</dbReference>
<dbReference type="InterPro" id="IPR036640">
    <property type="entry name" value="ABC1_TM_sf"/>
</dbReference>
<dbReference type="GO" id="GO:0015421">
    <property type="term" value="F:ABC-type oligopeptide transporter activity"/>
    <property type="evidence" value="ECO:0007669"/>
    <property type="project" value="TreeGrafter"/>
</dbReference>
<dbReference type="Gene3D" id="1.20.1560.10">
    <property type="entry name" value="ABC transporter type 1, transmembrane domain"/>
    <property type="match status" value="1"/>
</dbReference>
<dbReference type="Gene3D" id="3.40.50.300">
    <property type="entry name" value="P-loop containing nucleotide triphosphate hydrolases"/>
    <property type="match status" value="1"/>
</dbReference>
<dbReference type="eggNOG" id="COG1132">
    <property type="taxonomic scope" value="Bacteria"/>
</dbReference>
<dbReference type="PANTHER" id="PTHR43394">
    <property type="entry name" value="ATP-DEPENDENT PERMEASE MDL1, MITOCHONDRIAL"/>
    <property type="match status" value="1"/>
</dbReference>
<evidence type="ECO:0000313" key="13">
    <source>
        <dbReference type="Proteomes" id="UP000004508"/>
    </source>
</evidence>
<evidence type="ECO:0000256" key="1">
    <source>
        <dbReference type="ARBA" id="ARBA00004651"/>
    </source>
</evidence>
<keyword evidence="8 9" id="KW-0472">Membrane</keyword>
<dbReference type="InterPro" id="IPR027417">
    <property type="entry name" value="P-loop_NTPase"/>
</dbReference>
<protein>
    <submittedName>
        <fullName evidence="12">ABC transporter related protein</fullName>
    </submittedName>
</protein>
<dbReference type="InterPro" id="IPR003593">
    <property type="entry name" value="AAA+_ATPase"/>
</dbReference>
<dbReference type="InterPro" id="IPR011527">
    <property type="entry name" value="ABC1_TM_dom"/>
</dbReference>
<dbReference type="PANTHER" id="PTHR43394:SF1">
    <property type="entry name" value="ATP-BINDING CASSETTE SUB-FAMILY B MEMBER 10, MITOCHONDRIAL"/>
    <property type="match status" value="1"/>
</dbReference>
<dbReference type="Proteomes" id="UP000004508">
    <property type="component" value="Unassembled WGS sequence"/>
</dbReference>
<dbReference type="InParanoid" id="D6U4I9"/>
<dbReference type="GO" id="GO:0005886">
    <property type="term" value="C:plasma membrane"/>
    <property type="evidence" value="ECO:0007669"/>
    <property type="project" value="UniProtKB-SubCell"/>
</dbReference>
<evidence type="ECO:0000256" key="4">
    <source>
        <dbReference type="ARBA" id="ARBA00022692"/>
    </source>
</evidence>
<dbReference type="SMART" id="SM00382">
    <property type="entry name" value="AAA"/>
    <property type="match status" value="1"/>
</dbReference>
<keyword evidence="7 9" id="KW-1133">Transmembrane helix</keyword>
<evidence type="ECO:0000256" key="5">
    <source>
        <dbReference type="ARBA" id="ARBA00022741"/>
    </source>
</evidence>
<comment type="subcellular location">
    <subcellularLocation>
        <location evidence="1">Cell membrane</location>
        <topology evidence="1">Multi-pass membrane protein</topology>
    </subcellularLocation>
</comment>
<dbReference type="Pfam" id="PF00664">
    <property type="entry name" value="ABC_membrane"/>
    <property type="match status" value="1"/>
</dbReference>
<feature type="domain" description="ABC transporter" evidence="10">
    <location>
        <begin position="339"/>
        <end position="573"/>
    </location>
</feature>
<keyword evidence="4 9" id="KW-0812">Transmembrane</keyword>
<feature type="transmembrane region" description="Helical" evidence="9">
    <location>
        <begin position="247"/>
        <end position="270"/>
    </location>
</feature>
<evidence type="ECO:0000313" key="12">
    <source>
        <dbReference type="EMBL" id="EFH81419.1"/>
    </source>
</evidence>
<keyword evidence="2" id="KW-0813">Transport</keyword>
<feature type="transmembrane region" description="Helical" evidence="9">
    <location>
        <begin position="138"/>
        <end position="157"/>
    </location>
</feature>
<feature type="transmembrane region" description="Helical" evidence="9">
    <location>
        <begin position="46"/>
        <end position="70"/>
    </location>
</feature>
<evidence type="ECO:0000259" key="11">
    <source>
        <dbReference type="PROSITE" id="PS50929"/>
    </source>
</evidence>
<evidence type="ECO:0000256" key="3">
    <source>
        <dbReference type="ARBA" id="ARBA00022475"/>
    </source>
</evidence>
<evidence type="ECO:0000256" key="8">
    <source>
        <dbReference type="ARBA" id="ARBA00023136"/>
    </source>
</evidence>
<dbReference type="Pfam" id="PF00005">
    <property type="entry name" value="ABC_tran"/>
    <property type="match status" value="1"/>
</dbReference>
<dbReference type="SUPFAM" id="SSF52540">
    <property type="entry name" value="P-loop containing nucleoside triphosphate hydrolases"/>
    <property type="match status" value="1"/>
</dbReference>
<evidence type="ECO:0000256" key="7">
    <source>
        <dbReference type="ARBA" id="ARBA00022989"/>
    </source>
</evidence>
<dbReference type="CDD" id="cd07346">
    <property type="entry name" value="ABC_6TM_exporters"/>
    <property type="match status" value="1"/>
</dbReference>
<feature type="domain" description="ABC transmembrane type-1" evidence="11">
    <location>
        <begin position="24"/>
        <end position="306"/>
    </location>
</feature>
<dbReference type="PROSITE" id="PS50893">
    <property type="entry name" value="ABC_TRANSPORTER_2"/>
    <property type="match status" value="1"/>
</dbReference>
<evidence type="ECO:0000256" key="2">
    <source>
        <dbReference type="ARBA" id="ARBA00022448"/>
    </source>
</evidence>
<dbReference type="GO" id="GO:0016887">
    <property type="term" value="F:ATP hydrolysis activity"/>
    <property type="evidence" value="ECO:0007669"/>
    <property type="project" value="InterPro"/>
</dbReference>
<dbReference type="InterPro" id="IPR039421">
    <property type="entry name" value="Type_1_exporter"/>
</dbReference>
<keyword evidence="6" id="KW-0067">ATP-binding</keyword>
<comment type="caution">
    <text evidence="12">The sequence shown here is derived from an EMBL/GenBank/DDBJ whole genome shotgun (WGS) entry which is preliminary data.</text>
</comment>
<sequence length="581" mass="64811">MRFPVRRYLALLSVYLRPQGPKIFALTCILLVDIGLQLSSPKIIEYFINTFIAGGDITVLLFAGCAYIVIALLTQGVAILSTYLSGTIAWTATNRLRTDLVRHCLALDLSFHKTRSSGELIERIDGDVDALSNFFSQFFVELLINLLLLAGILGIFFTIHWLLGILMVAFSATMLVVITLIRRRVLPLWKQNRQQSALFFGFLSEHLSGSEDLRGNGAVPYVMLRFYQVIRAWFPIQRRTLITTNNLDVTVLFLFVCGTSLSLFIGVYLWSTKLIAVGTIYAIFRYTDLLSQPLDTIQTHMQDLQQAEACIQRIEELLQTRTLLPDGHGTPLPGGALAIDFEQVSFGYTPEQKVLHDISFHMEPGTVIGLLGRTGSGKTTLARLLARLYDPQEGCICLGGVPLVEPYLRDLRRHVGLVTQDVQLFHASVRDNLTFFDRTLSDAYILEQIEQVGLKSWCDSLSAGLDTIIGQDGSGLSAGEAQLLALTRIFLHKPGLIILDEASARLDPATERLMERALDRLLSGRTVLIIAHRLSTVQRADEILILEQGRIVEHGKRAELAHDRDSRFAQLLHLGLEEALA</sequence>
<dbReference type="InterPro" id="IPR003439">
    <property type="entry name" value="ABC_transporter-like_ATP-bd"/>
</dbReference>